<keyword evidence="2" id="KW-0732">Signal</keyword>
<reference evidence="3" key="1">
    <citation type="submission" date="2020-12" db="EMBL/GenBank/DDBJ databases">
        <title>Metabolic potential, ecology and presence of endohyphal bacteria is reflected in genomic diversity of Mucoromycotina.</title>
        <authorList>
            <person name="Muszewska A."/>
            <person name="Okrasinska A."/>
            <person name="Steczkiewicz K."/>
            <person name="Drgas O."/>
            <person name="Orlowska M."/>
            <person name="Perlinska-Lenart U."/>
            <person name="Aleksandrzak-Piekarczyk T."/>
            <person name="Szatraj K."/>
            <person name="Zielenkiewicz U."/>
            <person name="Pilsyk S."/>
            <person name="Malc E."/>
            <person name="Mieczkowski P."/>
            <person name="Kruszewska J.S."/>
            <person name="Biernat P."/>
            <person name="Pawlowska J."/>
        </authorList>
    </citation>
    <scope>NUCLEOTIDE SEQUENCE</scope>
    <source>
        <strain evidence="3">WA0000017839</strain>
    </source>
</reference>
<feature type="compositionally biased region" description="Polar residues" evidence="1">
    <location>
        <begin position="72"/>
        <end position="91"/>
    </location>
</feature>
<feature type="compositionally biased region" description="Basic residues" evidence="1">
    <location>
        <begin position="54"/>
        <end position="68"/>
    </location>
</feature>
<evidence type="ECO:0000256" key="1">
    <source>
        <dbReference type="SAM" id="MobiDB-lite"/>
    </source>
</evidence>
<comment type="caution">
    <text evidence="3">The sequence shown here is derived from an EMBL/GenBank/DDBJ whole genome shotgun (WGS) entry which is preliminary data.</text>
</comment>
<accession>A0A8H7UXY3</accession>
<gene>
    <name evidence="3" type="ORF">INT47_000403</name>
</gene>
<organism evidence="3 4">
    <name type="scientific">Mucor saturninus</name>
    <dbReference type="NCBI Taxonomy" id="64648"/>
    <lineage>
        <taxon>Eukaryota</taxon>
        <taxon>Fungi</taxon>
        <taxon>Fungi incertae sedis</taxon>
        <taxon>Mucoromycota</taxon>
        <taxon>Mucoromycotina</taxon>
        <taxon>Mucoromycetes</taxon>
        <taxon>Mucorales</taxon>
        <taxon>Mucorineae</taxon>
        <taxon>Mucoraceae</taxon>
        <taxon>Mucor</taxon>
    </lineage>
</organism>
<dbReference type="Proteomes" id="UP000603453">
    <property type="component" value="Unassembled WGS sequence"/>
</dbReference>
<evidence type="ECO:0000313" key="4">
    <source>
        <dbReference type="Proteomes" id="UP000603453"/>
    </source>
</evidence>
<feature type="signal peptide" evidence="2">
    <location>
        <begin position="1"/>
        <end position="22"/>
    </location>
</feature>
<dbReference type="AlphaFoldDB" id="A0A8H7UXY3"/>
<proteinExistence type="predicted"/>
<keyword evidence="4" id="KW-1185">Reference proteome</keyword>
<feature type="chain" id="PRO_5034627320" evidence="2">
    <location>
        <begin position="23"/>
        <end position="114"/>
    </location>
</feature>
<evidence type="ECO:0000256" key="2">
    <source>
        <dbReference type="SAM" id="SignalP"/>
    </source>
</evidence>
<dbReference type="EMBL" id="JAEPRD010000115">
    <property type="protein sequence ID" value="KAG2198202.1"/>
    <property type="molecule type" value="Genomic_DNA"/>
</dbReference>
<name>A0A8H7UXY3_9FUNG</name>
<feature type="compositionally biased region" description="Acidic residues" evidence="1">
    <location>
        <begin position="100"/>
        <end position="114"/>
    </location>
</feature>
<feature type="region of interest" description="Disordered" evidence="1">
    <location>
        <begin position="49"/>
        <end position="114"/>
    </location>
</feature>
<evidence type="ECO:0000313" key="3">
    <source>
        <dbReference type="EMBL" id="KAG2198202.1"/>
    </source>
</evidence>
<sequence length="114" mass="12316">MHFFGISLCLVATSMVMASVQALTPADLSSLSNHVRLLTYSDQVLASGNSRRSILSRRRTGNIKRKRDIKNTPANTGVDQAQNTVASANPVENSQGGEGGENEPDEDEPDEDEK</sequence>
<protein>
    <submittedName>
        <fullName evidence="3">Uncharacterized protein</fullName>
    </submittedName>
</protein>